<evidence type="ECO:0000256" key="4">
    <source>
        <dbReference type="ARBA" id="ARBA00023157"/>
    </source>
</evidence>
<evidence type="ECO:0000313" key="10">
    <source>
        <dbReference type="Proteomes" id="UP000266177"/>
    </source>
</evidence>
<evidence type="ECO:0000256" key="1">
    <source>
        <dbReference type="ARBA" id="ARBA00008987"/>
    </source>
</evidence>
<evidence type="ECO:0000259" key="8">
    <source>
        <dbReference type="PROSITE" id="PS51352"/>
    </source>
</evidence>
<feature type="disulfide bond" description="Redox-active" evidence="7">
    <location>
        <begin position="30"/>
        <end position="33"/>
    </location>
</feature>
<evidence type="ECO:0000256" key="2">
    <source>
        <dbReference type="ARBA" id="ARBA00022448"/>
    </source>
</evidence>
<evidence type="ECO:0000313" key="9">
    <source>
        <dbReference type="EMBL" id="RJG24277.1"/>
    </source>
</evidence>
<feature type="domain" description="Thioredoxin" evidence="8">
    <location>
        <begin position="1"/>
        <end position="106"/>
    </location>
</feature>
<evidence type="ECO:0000256" key="6">
    <source>
        <dbReference type="PIRNR" id="PIRNR000077"/>
    </source>
</evidence>
<dbReference type="GO" id="GO:0005829">
    <property type="term" value="C:cytosol"/>
    <property type="evidence" value="ECO:0007669"/>
    <property type="project" value="TreeGrafter"/>
</dbReference>
<dbReference type="Gene3D" id="3.40.30.10">
    <property type="entry name" value="Glutaredoxin"/>
    <property type="match status" value="1"/>
</dbReference>
<dbReference type="InterPro" id="IPR013766">
    <property type="entry name" value="Thioredoxin_domain"/>
</dbReference>
<dbReference type="InterPro" id="IPR036249">
    <property type="entry name" value="Thioredoxin-like_sf"/>
</dbReference>
<dbReference type="GO" id="GO:0045454">
    <property type="term" value="P:cell redox homeostasis"/>
    <property type="evidence" value="ECO:0007669"/>
    <property type="project" value="TreeGrafter"/>
</dbReference>
<comment type="caution">
    <text evidence="9">The sequence shown here is derived from an EMBL/GenBank/DDBJ whole genome shotgun (WGS) entry which is preliminary data.</text>
</comment>
<keyword evidence="3" id="KW-0249">Electron transport</keyword>
<proteinExistence type="inferred from homology"/>
<sequence>MPVVELTDATFEEHIRKHPIVLVEFWAPWCKPCQAMAPVLEQLTAEAGGRASIAACNADVNFVAAVHYQLQGIPSLVVFKEGREVSRKVGTQPLSALLDMIESAHEAVF</sequence>
<dbReference type="PANTHER" id="PTHR45663:SF11">
    <property type="entry name" value="GEO12009P1"/>
    <property type="match status" value="1"/>
</dbReference>
<dbReference type="Proteomes" id="UP000266177">
    <property type="component" value="Unassembled WGS sequence"/>
</dbReference>
<dbReference type="PRINTS" id="PR00421">
    <property type="entry name" value="THIOREDOXIN"/>
</dbReference>
<dbReference type="RefSeq" id="WP_119793308.1">
    <property type="nucleotide sequence ID" value="NZ_QYZD01000007.1"/>
</dbReference>
<dbReference type="EMBL" id="QYZD01000007">
    <property type="protein sequence ID" value="RJG24277.1"/>
    <property type="molecule type" value="Genomic_DNA"/>
</dbReference>
<keyword evidence="4 7" id="KW-1015">Disulfide bond</keyword>
<evidence type="ECO:0000256" key="3">
    <source>
        <dbReference type="ARBA" id="ARBA00022982"/>
    </source>
</evidence>
<accession>A0A3A3GI88</accession>
<dbReference type="InterPro" id="IPR005746">
    <property type="entry name" value="Thioredoxin"/>
</dbReference>
<dbReference type="PANTHER" id="PTHR45663">
    <property type="entry name" value="GEO12009P1"/>
    <property type="match status" value="1"/>
</dbReference>
<dbReference type="PROSITE" id="PS51352">
    <property type="entry name" value="THIOREDOXIN_2"/>
    <property type="match status" value="1"/>
</dbReference>
<keyword evidence="5 7" id="KW-0676">Redox-active center</keyword>
<reference evidence="9 10" key="1">
    <citation type="submission" date="2018-09" db="EMBL/GenBank/DDBJ databases">
        <title>Paenibacillus SK2017-BO5.</title>
        <authorList>
            <person name="Piskunova J.V."/>
            <person name="Dubiley S.A."/>
            <person name="Severinov K.V."/>
        </authorList>
    </citation>
    <scope>NUCLEOTIDE SEQUENCE [LARGE SCALE GENOMIC DNA]</scope>
    <source>
        <strain evidence="9 10">BO5</strain>
    </source>
</reference>
<evidence type="ECO:0000256" key="7">
    <source>
        <dbReference type="PIRSR" id="PIRSR000077-4"/>
    </source>
</evidence>
<dbReference type="AlphaFoldDB" id="A0A3A3GI88"/>
<protein>
    <recommendedName>
        <fullName evidence="6">Thioredoxin</fullName>
    </recommendedName>
</protein>
<gene>
    <name evidence="9" type="ORF">DQX05_10455</name>
</gene>
<dbReference type="SUPFAM" id="SSF52833">
    <property type="entry name" value="Thioredoxin-like"/>
    <property type="match status" value="1"/>
</dbReference>
<dbReference type="Pfam" id="PF00085">
    <property type="entry name" value="Thioredoxin"/>
    <property type="match status" value="1"/>
</dbReference>
<evidence type="ECO:0000256" key="5">
    <source>
        <dbReference type="ARBA" id="ARBA00023284"/>
    </source>
</evidence>
<dbReference type="GO" id="GO:0015035">
    <property type="term" value="F:protein-disulfide reductase activity"/>
    <property type="evidence" value="ECO:0007669"/>
    <property type="project" value="InterPro"/>
</dbReference>
<comment type="similarity">
    <text evidence="1 6">Belongs to the thioredoxin family.</text>
</comment>
<organism evidence="9 10">
    <name type="scientific">Paenibacillus thiaminolyticus</name>
    <name type="common">Bacillus thiaminolyticus</name>
    <dbReference type="NCBI Taxonomy" id="49283"/>
    <lineage>
        <taxon>Bacteria</taxon>
        <taxon>Bacillati</taxon>
        <taxon>Bacillota</taxon>
        <taxon>Bacilli</taxon>
        <taxon>Bacillales</taxon>
        <taxon>Paenibacillaceae</taxon>
        <taxon>Paenibacillus</taxon>
    </lineage>
</organism>
<dbReference type="PIRSF" id="PIRSF000077">
    <property type="entry name" value="Thioredoxin"/>
    <property type="match status" value="1"/>
</dbReference>
<keyword evidence="2" id="KW-0813">Transport</keyword>
<name>A0A3A3GI88_PANTH</name>
<dbReference type="CDD" id="cd02947">
    <property type="entry name" value="TRX_family"/>
    <property type="match status" value="1"/>
</dbReference>
<dbReference type="OrthoDB" id="9790390at2"/>